<protein>
    <submittedName>
        <fullName evidence="1">Putative secreted protein</fullName>
    </submittedName>
</protein>
<dbReference type="AlphaFoldDB" id="A0A2M4DH22"/>
<proteinExistence type="predicted"/>
<reference evidence="1" key="1">
    <citation type="submission" date="2018-01" db="EMBL/GenBank/DDBJ databases">
        <title>An insight into the sialome of Amazonian anophelines.</title>
        <authorList>
            <person name="Ribeiro J.M."/>
            <person name="Scarpassa V."/>
            <person name="Calvo E."/>
        </authorList>
    </citation>
    <scope>NUCLEOTIDE SEQUENCE</scope>
</reference>
<organism evidence="1">
    <name type="scientific">Anopheles darlingi</name>
    <name type="common">Mosquito</name>
    <dbReference type="NCBI Taxonomy" id="43151"/>
    <lineage>
        <taxon>Eukaryota</taxon>
        <taxon>Metazoa</taxon>
        <taxon>Ecdysozoa</taxon>
        <taxon>Arthropoda</taxon>
        <taxon>Hexapoda</taxon>
        <taxon>Insecta</taxon>
        <taxon>Pterygota</taxon>
        <taxon>Neoptera</taxon>
        <taxon>Endopterygota</taxon>
        <taxon>Diptera</taxon>
        <taxon>Nematocera</taxon>
        <taxon>Culicoidea</taxon>
        <taxon>Culicidae</taxon>
        <taxon>Anophelinae</taxon>
        <taxon>Anopheles</taxon>
    </lineage>
</organism>
<dbReference type="EMBL" id="GGFL01012270">
    <property type="protein sequence ID" value="MBW76448.1"/>
    <property type="molecule type" value="Transcribed_RNA"/>
</dbReference>
<name>A0A2M4DH22_ANODA</name>
<accession>A0A2M4DH22</accession>
<evidence type="ECO:0000313" key="1">
    <source>
        <dbReference type="EMBL" id="MBW76448.1"/>
    </source>
</evidence>
<sequence>MVRTTILAITGRTIVPRATATITEGCPTVTGTWRGEPDRHHHQHRCLTERGTFAGYGLQEKFGRFNDQRCGAGKPEA</sequence>